<reference evidence="1 2" key="1">
    <citation type="submission" date="2020-08" db="EMBL/GenBank/DDBJ databases">
        <title>Functional genomics of gut bacteria from endangered species of beetles.</title>
        <authorList>
            <person name="Carlos-Shanley C."/>
        </authorList>
    </citation>
    <scope>NUCLEOTIDE SEQUENCE [LARGE SCALE GENOMIC DNA]</scope>
    <source>
        <strain evidence="1 2">S00070</strain>
    </source>
</reference>
<evidence type="ECO:0000313" key="2">
    <source>
        <dbReference type="Proteomes" id="UP000524404"/>
    </source>
</evidence>
<comment type="caution">
    <text evidence="1">The sequence shown here is derived from an EMBL/GenBank/DDBJ whole genome shotgun (WGS) entry which is preliminary data.</text>
</comment>
<dbReference type="Proteomes" id="UP000524404">
    <property type="component" value="Unassembled WGS sequence"/>
</dbReference>
<keyword evidence="2" id="KW-1185">Reference proteome</keyword>
<evidence type="ECO:0000313" key="1">
    <source>
        <dbReference type="EMBL" id="MBB6002619.1"/>
    </source>
</evidence>
<dbReference type="Gene3D" id="3.90.1530.10">
    <property type="entry name" value="Conserved hypothetical protein from pyrococcus furiosus pfu- 392566-001, ParB domain"/>
    <property type="match status" value="1"/>
</dbReference>
<dbReference type="SUPFAM" id="SSF110849">
    <property type="entry name" value="ParB/Sulfiredoxin"/>
    <property type="match status" value="1"/>
</dbReference>
<sequence>MKGIDFKKQLALSTANTLKNNKLISSENIKNNLIILPELKDFIPPLNADEFSSLEESIIANGCRTPLLIWDTTQSVINPTSENPNDAAFVLFDGHHRYEICKRNGIDFQIDLMSFPTIEDVKDFMIDFQVGRRNMTSEQISYLRGLKYQRLRTKQGGVRTGKGVEDLVLIDTASKLAQEFNVSPATIKRDAVFAQGLDKMNIALKGEVLNGKTKVDKKTIQQLAKSDIEKPITSVEELDSILEKNQHKPVFFDEKAERKALLNKVNNSIKNATETEITIEIKGSFIIKNALESTWKQLRKISEEILIDENFTDKISLSEAISLGIVREA</sequence>
<dbReference type="InterPro" id="IPR036086">
    <property type="entry name" value="ParB/Sulfiredoxin_sf"/>
</dbReference>
<name>A0A841EMH4_9BACT</name>
<proteinExistence type="predicted"/>
<gene>
    <name evidence="1" type="ORF">HNP25_001271</name>
</gene>
<dbReference type="AlphaFoldDB" id="A0A841EMH4"/>
<dbReference type="EMBL" id="JACHKT010000006">
    <property type="protein sequence ID" value="MBB6002619.1"/>
    <property type="molecule type" value="Genomic_DNA"/>
</dbReference>
<dbReference type="RefSeq" id="WP_184131963.1">
    <property type="nucleotide sequence ID" value="NZ_JACHKT010000006.1"/>
</dbReference>
<evidence type="ECO:0008006" key="3">
    <source>
        <dbReference type="Google" id="ProtNLM"/>
    </source>
</evidence>
<accession>A0A841EMH4</accession>
<protein>
    <recommendedName>
        <fullName evidence="3">ParB-like nuclease domain-containing protein</fullName>
    </recommendedName>
</protein>
<organism evidence="1 2">
    <name type="scientific">Arcicella rosea</name>
    <dbReference type="NCBI Taxonomy" id="502909"/>
    <lineage>
        <taxon>Bacteria</taxon>
        <taxon>Pseudomonadati</taxon>
        <taxon>Bacteroidota</taxon>
        <taxon>Cytophagia</taxon>
        <taxon>Cytophagales</taxon>
        <taxon>Flectobacillaceae</taxon>
        <taxon>Arcicella</taxon>
    </lineage>
</organism>